<keyword evidence="3" id="KW-0804">Transcription</keyword>
<keyword evidence="6" id="KW-1185">Reference proteome</keyword>
<comment type="caution">
    <text evidence="5">The sequence shown here is derived from an EMBL/GenBank/DDBJ whole genome shotgun (WGS) entry which is preliminary data.</text>
</comment>
<dbReference type="PROSITE" id="PS50937">
    <property type="entry name" value="HTH_MERR_2"/>
    <property type="match status" value="1"/>
</dbReference>
<evidence type="ECO:0000259" key="4">
    <source>
        <dbReference type="PROSITE" id="PS50937"/>
    </source>
</evidence>
<dbReference type="GeneID" id="92500556"/>
<organism evidence="5 6">
    <name type="scientific">Marinicauda algicola</name>
    <dbReference type="NCBI Taxonomy" id="2029849"/>
    <lineage>
        <taxon>Bacteria</taxon>
        <taxon>Pseudomonadati</taxon>
        <taxon>Pseudomonadota</taxon>
        <taxon>Alphaproteobacteria</taxon>
        <taxon>Maricaulales</taxon>
        <taxon>Maricaulaceae</taxon>
        <taxon>Marinicauda</taxon>
    </lineage>
</organism>
<feature type="domain" description="HTH merR-type" evidence="4">
    <location>
        <begin position="7"/>
        <end position="74"/>
    </location>
</feature>
<dbReference type="PROSITE" id="PS00552">
    <property type="entry name" value="HTH_MERR_1"/>
    <property type="match status" value="1"/>
</dbReference>
<dbReference type="PANTHER" id="PTHR30204:SF94">
    <property type="entry name" value="HEAVY METAL-DEPENDENT TRANSCRIPTIONAL REGULATOR HI_0293-RELATED"/>
    <property type="match status" value="1"/>
</dbReference>
<evidence type="ECO:0000313" key="5">
    <source>
        <dbReference type="EMBL" id="TGY87064.1"/>
    </source>
</evidence>
<dbReference type="InterPro" id="IPR047057">
    <property type="entry name" value="MerR_fam"/>
</dbReference>
<keyword evidence="2" id="KW-0238">DNA-binding</keyword>
<dbReference type="Gene3D" id="1.10.1660.10">
    <property type="match status" value="1"/>
</dbReference>
<dbReference type="GO" id="GO:0003677">
    <property type="term" value="F:DNA binding"/>
    <property type="evidence" value="ECO:0007669"/>
    <property type="project" value="UniProtKB-KW"/>
</dbReference>
<dbReference type="InterPro" id="IPR009061">
    <property type="entry name" value="DNA-bd_dom_put_sf"/>
</dbReference>
<gene>
    <name evidence="5" type="ORF">E5163_16555</name>
</gene>
<proteinExistence type="predicted"/>
<evidence type="ECO:0000256" key="2">
    <source>
        <dbReference type="ARBA" id="ARBA00023125"/>
    </source>
</evidence>
<evidence type="ECO:0000256" key="3">
    <source>
        <dbReference type="ARBA" id="ARBA00023163"/>
    </source>
</evidence>
<dbReference type="EMBL" id="SRXW01000010">
    <property type="protein sequence ID" value="TGY87064.1"/>
    <property type="molecule type" value="Genomic_DNA"/>
</dbReference>
<sequence length="136" mass="15228">MPDQNRSIGQLSKLSGVKITTIRYYESIGLLPEPGRTSGGQRVYDEASSNRLLFIRQCRDLGFPIEAIRELIDLQLTPNADCLEVDRVARHHLGEVDKRLKQLRALKKELKDMIVSCAGGEVATCTIMESITKATR</sequence>
<protein>
    <submittedName>
        <fullName evidence="5">MerR family transcriptional regulator</fullName>
    </submittedName>
</protein>
<accession>A0A4S2GVN7</accession>
<evidence type="ECO:0000313" key="6">
    <source>
        <dbReference type="Proteomes" id="UP000308054"/>
    </source>
</evidence>
<dbReference type="CDD" id="cd04785">
    <property type="entry name" value="HTH_CadR-PbrR-like"/>
    <property type="match status" value="1"/>
</dbReference>
<reference evidence="5 6" key="1">
    <citation type="journal article" date="2017" name="Int. J. Syst. Evol. Microbiol.">
        <title>Marinicauda algicola sp. nov., isolated from a marine red alga Rhodosorus marinus.</title>
        <authorList>
            <person name="Jeong S.E."/>
            <person name="Jeon S.H."/>
            <person name="Chun B.H."/>
            <person name="Kim D.W."/>
            <person name="Jeon C.O."/>
        </authorList>
    </citation>
    <scope>NUCLEOTIDE SEQUENCE [LARGE SCALE GENOMIC DNA]</scope>
    <source>
        <strain evidence="5 6">JCM 31718</strain>
    </source>
</reference>
<dbReference type="PANTHER" id="PTHR30204">
    <property type="entry name" value="REDOX-CYCLING DRUG-SENSING TRANSCRIPTIONAL ACTIVATOR SOXR"/>
    <property type="match status" value="1"/>
</dbReference>
<dbReference type="Pfam" id="PF13411">
    <property type="entry name" value="MerR_1"/>
    <property type="match status" value="1"/>
</dbReference>
<name>A0A4S2GVN7_9PROT</name>
<dbReference type="SMART" id="SM00422">
    <property type="entry name" value="HTH_MERR"/>
    <property type="match status" value="1"/>
</dbReference>
<dbReference type="Proteomes" id="UP000308054">
    <property type="component" value="Unassembled WGS sequence"/>
</dbReference>
<dbReference type="SUPFAM" id="SSF46955">
    <property type="entry name" value="Putative DNA-binding domain"/>
    <property type="match status" value="1"/>
</dbReference>
<dbReference type="InterPro" id="IPR000551">
    <property type="entry name" value="MerR-type_HTH_dom"/>
</dbReference>
<dbReference type="OrthoDB" id="9802944at2"/>
<dbReference type="RefSeq" id="WP_084391392.1">
    <property type="nucleotide sequence ID" value="NZ_CP071057.1"/>
</dbReference>
<dbReference type="AlphaFoldDB" id="A0A4S2GVN7"/>
<keyword evidence="1" id="KW-0805">Transcription regulation</keyword>
<evidence type="ECO:0000256" key="1">
    <source>
        <dbReference type="ARBA" id="ARBA00023015"/>
    </source>
</evidence>
<dbReference type="PRINTS" id="PR00040">
    <property type="entry name" value="HTHMERR"/>
</dbReference>
<dbReference type="GO" id="GO:0003700">
    <property type="term" value="F:DNA-binding transcription factor activity"/>
    <property type="evidence" value="ECO:0007669"/>
    <property type="project" value="InterPro"/>
</dbReference>